<evidence type="ECO:0000313" key="4">
    <source>
        <dbReference type="Proteomes" id="UP000886523"/>
    </source>
</evidence>
<dbReference type="InterPro" id="IPR019974">
    <property type="entry name" value="XPG_CS"/>
</dbReference>
<proteinExistence type="inferred from homology"/>
<evidence type="ECO:0000256" key="1">
    <source>
        <dbReference type="ARBA" id="ARBA00007398"/>
    </source>
</evidence>
<feature type="compositionally biased region" description="Gly residues" evidence="2">
    <location>
        <begin position="927"/>
        <end position="936"/>
    </location>
</feature>
<evidence type="ECO:0008006" key="5">
    <source>
        <dbReference type="Google" id="ProtNLM"/>
    </source>
</evidence>
<feature type="region of interest" description="Disordered" evidence="2">
    <location>
        <begin position="848"/>
        <end position="874"/>
    </location>
</feature>
<feature type="compositionally biased region" description="Basic and acidic residues" evidence="2">
    <location>
        <begin position="717"/>
        <end position="726"/>
    </location>
</feature>
<dbReference type="PRINTS" id="PR00853">
    <property type="entry name" value="XPGRADSUPER"/>
</dbReference>
<dbReference type="InterPro" id="IPR006084">
    <property type="entry name" value="XPG/Rad2"/>
</dbReference>
<dbReference type="Gene3D" id="3.40.50.1010">
    <property type="entry name" value="5'-nuclease"/>
    <property type="match status" value="1"/>
</dbReference>
<dbReference type="OrthoDB" id="25987at2759"/>
<organism evidence="3 4">
    <name type="scientific">Hydnum rufescens UP504</name>
    <dbReference type="NCBI Taxonomy" id="1448309"/>
    <lineage>
        <taxon>Eukaryota</taxon>
        <taxon>Fungi</taxon>
        <taxon>Dikarya</taxon>
        <taxon>Basidiomycota</taxon>
        <taxon>Agaricomycotina</taxon>
        <taxon>Agaricomycetes</taxon>
        <taxon>Cantharellales</taxon>
        <taxon>Hydnaceae</taxon>
        <taxon>Hydnum</taxon>
    </lineage>
</organism>
<dbReference type="InterPro" id="IPR029060">
    <property type="entry name" value="PIN-like_dom_sf"/>
</dbReference>
<name>A0A9P6B7Z2_9AGAM</name>
<comment type="similarity">
    <text evidence="1">Belongs to the asteroid family.</text>
</comment>
<sequence length="959" mass="104701">MGVQKLSAFVKDQRKALCEPRVFSLGSQARPETLVVDGWSFLYNLQIHSGLDWVYGGECDTLSELIKSNVRAWIKVGLEPIFIFDGPYSELKIPVIAKRIQQSRIDTANIFFRTSSAARSTPGFLAGVWILSPLALPTCVAALKEEGIPCHYADGEGDPECVAFAVRYNGYILGNDSDYLIFNAQFKGYIPIDELCWNESIIAELGYDDCEDDGFQTVRSSKRSKALRSNAGKALIPPKSFESLTVSIYQPEKLAKLLQIGPGLLPLLASLLGNDFTPPNLSATFFPRSMSGVERVQRAASVIHEVFHPTKRTRRRNRSLLAAAGTDVPGRVTALILATVSDLALRELSLAEQENIADSIRESIFQYLVPDDTSPGGPFTSLLPANEEQEKVRHHYAHLYRTCDLPSNIVGCYTTGTMWPLIFLEDPDVKSAPYIVGGPIREWLYAVLADGLDGVGQEEEEPVKIEMEDEDELIDVTEEFSDAGEEYTNSEDMFEYVNIGASEISTAGSHSQAHSQGGQEYPTDPLTILRNQLESLRVHEQGYQHHLPAPNATMMVPPDESLMSSALLRPSGPRFVTEYIRRGQRLAGVPVLVRSLSTLLEESTAVSSSFATTPLLLSEVPVIDRIPGAPIQLQPFSTRLSLYLHALSSNTERIRRLPSSWTLLAASLRWTIIASSTRGSNTPVKSNGTRMNTVGAKWTPSEARAFLRACAVPKQSKGHDENKNKTDGSSVANGTHGGPSSTPFGKAVRSQELSTRSIQLTASVLAALDASLSLSGALLLGLPSTTDSFPFSSLSANHPQYPTDDNDEEDVALSHARERVLDPSVVRRFSGSRFHTLLAHSHLSSNNTLTRDGSVVRSGSKDEEAEEESEEEELEDVWNAVSEDLFEANHWAEEAWERARSRKEEKRREKAASAAAAAALTASKAGKAGGGKGGKTGLLAGQSKLPQSKFDLLALLGDD</sequence>
<feature type="region of interest" description="Disordered" evidence="2">
    <location>
        <begin position="899"/>
        <end position="941"/>
    </location>
</feature>
<comment type="caution">
    <text evidence="3">The sequence shown here is derived from an EMBL/GenBank/DDBJ whole genome shotgun (WGS) entry which is preliminary data.</text>
</comment>
<evidence type="ECO:0000256" key="2">
    <source>
        <dbReference type="SAM" id="MobiDB-lite"/>
    </source>
</evidence>
<dbReference type="SUPFAM" id="SSF88723">
    <property type="entry name" value="PIN domain-like"/>
    <property type="match status" value="1"/>
</dbReference>
<feature type="region of interest" description="Disordered" evidence="2">
    <location>
        <begin position="793"/>
        <end position="812"/>
    </location>
</feature>
<dbReference type="EMBL" id="MU128928">
    <property type="protein sequence ID" value="KAF9517921.1"/>
    <property type="molecule type" value="Genomic_DNA"/>
</dbReference>
<feature type="compositionally biased region" description="Low complexity" evidence="2">
    <location>
        <begin position="912"/>
        <end position="926"/>
    </location>
</feature>
<keyword evidence="4" id="KW-1185">Reference proteome</keyword>
<dbReference type="InterPro" id="IPR026832">
    <property type="entry name" value="Asteroid"/>
</dbReference>
<dbReference type="GO" id="GO:0016788">
    <property type="term" value="F:hydrolase activity, acting on ester bonds"/>
    <property type="evidence" value="ECO:0007669"/>
    <property type="project" value="InterPro"/>
</dbReference>
<dbReference type="PROSITE" id="PS00841">
    <property type="entry name" value="XPG_1"/>
    <property type="match status" value="1"/>
</dbReference>
<feature type="compositionally biased region" description="Basic and acidic residues" evidence="2">
    <location>
        <begin position="899"/>
        <end position="911"/>
    </location>
</feature>
<feature type="region of interest" description="Disordered" evidence="2">
    <location>
        <begin position="713"/>
        <end position="749"/>
    </location>
</feature>
<dbReference type="AlphaFoldDB" id="A0A9P6B7Z2"/>
<evidence type="ECO:0000313" key="3">
    <source>
        <dbReference type="EMBL" id="KAF9517921.1"/>
    </source>
</evidence>
<dbReference type="Proteomes" id="UP000886523">
    <property type="component" value="Unassembled WGS sequence"/>
</dbReference>
<protein>
    <recommendedName>
        <fullName evidence="5">Asteroid domain-containing protein</fullName>
    </recommendedName>
</protein>
<reference evidence="3" key="1">
    <citation type="journal article" date="2020" name="Nat. Commun.">
        <title>Large-scale genome sequencing of mycorrhizal fungi provides insights into the early evolution of symbiotic traits.</title>
        <authorList>
            <person name="Miyauchi S."/>
            <person name="Kiss E."/>
            <person name="Kuo A."/>
            <person name="Drula E."/>
            <person name="Kohler A."/>
            <person name="Sanchez-Garcia M."/>
            <person name="Morin E."/>
            <person name="Andreopoulos B."/>
            <person name="Barry K.W."/>
            <person name="Bonito G."/>
            <person name="Buee M."/>
            <person name="Carver A."/>
            <person name="Chen C."/>
            <person name="Cichocki N."/>
            <person name="Clum A."/>
            <person name="Culley D."/>
            <person name="Crous P.W."/>
            <person name="Fauchery L."/>
            <person name="Girlanda M."/>
            <person name="Hayes R.D."/>
            <person name="Keri Z."/>
            <person name="LaButti K."/>
            <person name="Lipzen A."/>
            <person name="Lombard V."/>
            <person name="Magnuson J."/>
            <person name="Maillard F."/>
            <person name="Murat C."/>
            <person name="Nolan M."/>
            <person name="Ohm R.A."/>
            <person name="Pangilinan J."/>
            <person name="Pereira M.F."/>
            <person name="Perotto S."/>
            <person name="Peter M."/>
            <person name="Pfister S."/>
            <person name="Riley R."/>
            <person name="Sitrit Y."/>
            <person name="Stielow J.B."/>
            <person name="Szollosi G."/>
            <person name="Zifcakova L."/>
            <person name="Stursova M."/>
            <person name="Spatafora J.W."/>
            <person name="Tedersoo L."/>
            <person name="Vaario L.M."/>
            <person name="Yamada A."/>
            <person name="Yan M."/>
            <person name="Wang P."/>
            <person name="Xu J."/>
            <person name="Bruns T."/>
            <person name="Baldrian P."/>
            <person name="Vilgalys R."/>
            <person name="Dunand C."/>
            <person name="Henrissat B."/>
            <person name="Grigoriev I.V."/>
            <person name="Hibbett D."/>
            <person name="Nagy L.G."/>
            <person name="Martin F.M."/>
        </authorList>
    </citation>
    <scope>NUCLEOTIDE SEQUENCE</scope>
    <source>
        <strain evidence="3">UP504</strain>
    </source>
</reference>
<gene>
    <name evidence="3" type="ORF">BS47DRAFT_1482889</name>
</gene>
<feature type="compositionally biased region" description="Polar residues" evidence="2">
    <location>
        <begin position="727"/>
        <end position="743"/>
    </location>
</feature>
<dbReference type="PANTHER" id="PTHR15665:SF1">
    <property type="entry name" value="PROTEIN ASTEROID HOMOLOG 1"/>
    <property type="match status" value="1"/>
</dbReference>
<feature type="compositionally biased region" description="Acidic residues" evidence="2">
    <location>
        <begin position="863"/>
        <end position="874"/>
    </location>
</feature>
<dbReference type="PANTHER" id="PTHR15665">
    <property type="entry name" value="ASTEROID PROTEIN"/>
    <property type="match status" value="1"/>
</dbReference>
<accession>A0A9P6B7Z2</accession>